<evidence type="ECO:0000313" key="2">
    <source>
        <dbReference type="Proteomes" id="UP000719500"/>
    </source>
</evidence>
<organism evidence="1 2">
    <name type="scientific">Oscillibacter valericigenes</name>
    <dbReference type="NCBI Taxonomy" id="351091"/>
    <lineage>
        <taxon>Bacteria</taxon>
        <taxon>Bacillati</taxon>
        <taxon>Bacillota</taxon>
        <taxon>Clostridia</taxon>
        <taxon>Eubacteriales</taxon>
        <taxon>Oscillospiraceae</taxon>
        <taxon>Oscillibacter</taxon>
    </lineage>
</organism>
<comment type="caution">
    <text evidence="1">The sequence shown here is derived from an EMBL/GenBank/DDBJ whole genome shotgun (WGS) entry which is preliminary data.</text>
</comment>
<reference evidence="1 2" key="1">
    <citation type="journal article" date="2021" name="Sci. Rep.">
        <title>The distribution of antibiotic resistance genes in chicken gut microbiota commensals.</title>
        <authorList>
            <person name="Juricova H."/>
            <person name="Matiasovicova J."/>
            <person name="Kubasova T."/>
            <person name="Cejkova D."/>
            <person name="Rychlik I."/>
        </authorList>
    </citation>
    <scope>NUCLEOTIDE SEQUENCE [LARGE SCALE GENOMIC DNA]</scope>
    <source>
        <strain evidence="1 2">An411</strain>
    </source>
</reference>
<protein>
    <submittedName>
        <fullName evidence="1">Uncharacterized protein</fullName>
    </submittedName>
</protein>
<gene>
    <name evidence="1" type="ORF">H9X91_07505</name>
</gene>
<dbReference type="RefSeq" id="WP_204803996.1">
    <property type="nucleotide sequence ID" value="NZ_JACSNX010000008.1"/>
</dbReference>
<dbReference type="EMBL" id="JACSNX010000008">
    <property type="protein sequence ID" value="MBM6851281.1"/>
    <property type="molecule type" value="Genomic_DNA"/>
</dbReference>
<sequence length="165" mass="18730">MGFLNKKPIIKTEGFQPLELNEGNVQAIFNRCLATKDSVDFIGATLFTKETGFSENSKQIVFDKKEILKNKSTIAYLYSQLHDVSYSEIITPSSAAINYDSNVWTKDIGVILNFLHLGYATKMFRPFIKTESSTAAVLLPILPTLSPKDPYFPAWWEEHKSEWEA</sequence>
<accession>A0ABS2FWN2</accession>
<evidence type="ECO:0000313" key="1">
    <source>
        <dbReference type="EMBL" id="MBM6851281.1"/>
    </source>
</evidence>
<proteinExistence type="predicted"/>
<keyword evidence="2" id="KW-1185">Reference proteome</keyword>
<dbReference type="Proteomes" id="UP000719500">
    <property type="component" value="Unassembled WGS sequence"/>
</dbReference>
<name>A0ABS2FWN2_9FIRM</name>